<evidence type="ECO:0000256" key="2">
    <source>
        <dbReference type="SAM" id="Phobius"/>
    </source>
</evidence>
<dbReference type="RefSeq" id="WP_147362750.1">
    <property type="nucleotide sequence ID" value="NZ_BAAANW010000032.1"/>
</dbReference>
<accession>A0ABN2DLD0</accession>
<gene>
    <name evidence="3" type="ORF">GCM10009763_28200</name>
</gene>
<keyword evidence="2" id="KW-1133">Transmembrane helix</keyword>
<feature type="region of interest" description="Disordered" evidence="1">
    <location>
        <begin position="40"/>
        <end position="92"/>
    </location>
</feature>
<comment type="caution">
    <text evidence="3">The sequence shown here is derived from an EMBL/GenBank/DDBJ whole genome shotgun (WGS) entry which is preliminary data.</text>
</comment>
<dbReference type="Proteomes" id="UP001500350">
    <property type="component" value="Unassembled WGS sequence"/>
</dbReference>
<feature type="transmembrane region" description="Helical" evidence="2">
    <location>
        <begin position="12"/>
        <end position="33"/>
    </location>
</feature>
<keyword evidence="4" id="KW-1185">Reference proteome</keyword>
<reference evidence="3 4" key="1">
    <citation type="journal article" date="2019" name="Int. J. Syst. Evol. Microbiol.">
        <title>The Global Catalogue of Microorganisms (GCM) 10K type strain sequencing project: providing services to taxonomists for standard genome sequencing and annotation.</title>
        <authorList>
            <consortium name="The Broad Institute Genomics Platform"/>
            <consortium name="The Broad Institute Genome Sequencing Center for Infectious Disease"/>
            <person name="Wu L."/>
            <person name="Ma J."/>
        </authorList>
    </citation>
    <scope>NUCLEOTIDE SEQUENCE [LARGE SCALE GENOMIC DNA]</scope>
    <source>
        <strain evidence="3 4">JCM 14589</strain>
    </source>
</reference>
<evidence type="ECO:0008006" key="5">
    <source>
        <dbReference type="Google" id="ProtNLM"/>
    </source>
</evidence>
<evidence type="ECO:0000313" key="4">
    <source>
        <dbReference type="Proteomes" id="UP001500350"/>
    </source>
</evidence>
<evidence type="ECO:0000313" key="3">
    <source>
        <dbReference type="EMBL" id="GAA1579369.1"/>
    </source>
</evidence>
<keyword evidence="2" id="KW-0472">Membrane</keyword>
<proteinExistence type="predicted"/>
<name>A0ABN2DLD0_9MICO</name>
<keyword evidence="2" id="KW-0812">Transmembrane</keyword>
<sequence>MRLQRHSTRVFGLSKNTILLGFILAATNMAILLSRYEYDPAKPETLPAPGTQLEPLAQRAPTGSNARHPKSPPPANGPPPPIPGEQPWSDIN</sequence>
<protein>
    <recommendedName>
        <fullName evidence="5">Energy transducer TonB</fullName>
    </recommendedName>
</protein>
<evidence type="ECO:0000256" key="1">
    <source>
        <dbReference type="SAM" id="MobiDB-lite"/>
    </source>
</evidence>
<feature type="compositionally biased region" description="Pro residues" evidence="1">
    <location>
        <begin position="71"/>
        <end position="84"/>
    </location>
</feature>
<organism evidence="3 4">
    <name type="scientific">Dermacoccus profundi</name>
    <dbReference type="NCBI Taxonomy" id="322602"/>
    <lineage>
        <taxon>Bacteria</taxon>
        <taxon>Bacillati</taxon>
        <taxon>Actinomycetota</taxon>
        <taxon>Actinomycetes</taxon>
        <taxon>Micrococcales</taxon>
        <taxon>Dermacoccaceae</taxon>
        <taxon>Dermacoccus</taxon>
    </lineage>
</organism>
<dbReference type="EMBL" id="BAAANW010000032">
    <property type="protein sequence ID" value="GAA1579369.1"/>
    <property type="molecule type" value="Genomic_DNA"/>
</dbReference>